<accession>A0A0G0N6M2</accession>
<dbReference type="Proteomes" id="UP000034246">
    <property type="component" value="Unassembled WGS sequence"/>
</dbReference>
<reference evidence="1 2" key="1">
    <citation type="journal article" date="2015" name="Nature">
        <title>rRNA introns, odd ribosomes, and small enigmatic genomes across a large radiation of phyla.</title>
        <authorList>
            <person name="Brown C.T."/>
            <person name="Hug L.A."/>
            <person name="Thomas B.C."/>
            <person name="Sharon I."/>
            <person name="Castelle C.J."/>
            <person name="Singh A."/>
            <person name="Wilkins M.J."/>
            <person name="Williams K.H."/>
            <person name="Banfield J.F."/>
        </authorList>
    </citation>
    <scope>NUCLEOTIDE SEQUENCE [LARGE SCALE GENOMIC DNA]</scope>
</reference>
<dbReference type="STRING" id="1618550.UT39_C0002G0005"/>
<protein>
    <submittedName>
        <fullName evidence="1">Uncharacterized protein</fullName>
    </submittedName>
</protein>
<dbReference type="AlphaFoldDB" id="A0A0G0N6M2"/>
<proteinExistence type="predicted"/>
<gene>
    <name evidence="1" type="ORF">UT39_C0002G0005</name>
</gene>
<organism evidence="1 2">
    <name type="scientific">Candidatus Woesebacteria bacterium GW2011_GWA1_39_21</name>
    <dbReference type="NCBI Taxonomy" id="1618550"/>
    <lineage>
        <taxon>Bacteria</taxon>
        <taxon>Candidatus Woeseibacteriota</taxon>
    </lineage>
</organism>
<evidence type="ECO:0000313" key="1">
    <source>
        <dbReference type="EMBL" id="KKR11824.1"/>
    </source>
</evidence>
<sequence>MNKSRGLSKIFWNILDKNDSLFSERKEIRLITPKENSEKLFSILNDLGFMQYDYGTKLNRDKSFFVTIYFGPISGNSTAMIPRIRLFNQCESAETIDLSTQSVAVLELKVGRKFATSTKKQKETVIIKDVMEGFNKPEQLFNIFERMRREISIPVLYPSTKIDLSLIQALFDELDNEEVVPIFATQSRRIYFTPDGVNPKDTEMRVSIDLDKKYFIFPGLSGQIRNRAFYVADESGTRIDIKFENTNKNKVFHSLLRNLKKVGVGEPTPTHENGRKLYKKHKKEFLLKHGFLINEIPGKELESKLQVIQGNAESILKQLMKDMFDNKVKDYSVLPELKELLIYEGHHLCYGYDDNGKIYEALTIVEDDNGWHLQIKSLPTDINNNNPLIREEKRRHVGIKNETEKVAILKDIEILLGRKIKKVGEFDKKKMLLSIINNKTKRQYSVSAGICVSENGKKMSQIEVEYIARQKDGGESNGLATYQIIKEVDTVCKYLFTKNKGKLKQTKITKFQWLVGCVGLK</sequence>
<dbReference type="EMBL" id="LBWP01000002">
    <property type="protein sequence ID" value="KKR11824.1"/>
    <property type="molecule type" value="Genomic_DNA"/>
</dbReference>
<evidence type="ECO:0000313" key="2">
    <source>
        <dbReference type="Proteomes" id="UP000034246"/>
    </source>
</evidence>
<name>A0A0G0N6M2_9BACT</name>
<comment type="caution">
    <text evidence="1">The sequence shown here is derived from an EMBL/GenBank/DDBJ whole genome shotgun (WGS) entry which is preliminary data.</text>
</comment>